<evidence type="ECO:0000256" key="4">
    <source>
        <dbReference type="ARBA" id="ARBA00022898"/>
    </source>
</evidence>
<evidence type="ECO:0000313" key="9">
    <source>
        <dbReference type="Proteomes" id="UP001059380"/>
    </source>
</evidence>
<proteinExistence type="inferred from homology"/>
<dbReference type="GO" id="GO:0030170">
    <property type="term" value="F:pyridoxal phosphate binding"/>
    <property type="evidence" value="ECO:0007669"/>
    <property type="project" value="InterPro"/>
</dbReference>
<keyword evidence="8" id="KW-0808">Transferase</keyword>
<evidence type="ECO:0000256" key="1">
    <source>
        <dbReference type="ARBA" id="ARBA00001933"/>
    </source>
</evidence>
<dbReference type="GO" id="GO:0006520">
    <property type="term" value="P:amino acid metabolic process"/>
    <property type="evidence" value="ECO:0007669"/>
    <property type="project" value="InterPro"/>
</dbReference>
<dbReference type="InterPro" id="IPR002129">
    <property type="entry name" value="PyrdxlP-dep_de-COase"/>
</dbReference>
<accession>A0A9J7BVC0</accession>
<comment type="cofactor">
    <cofactor evidence="1 6 7">
        <name>pyridoxal 5'-phosphate</name>
        <dbReference type="ChEBI" id="CHEBI:597326"/>
    </cofactor>
</comment>
<protein>
    <submittedName>
        <fullName evidence="8">Aminotransferase class V-fold PLP-dependent enzyme</fullName>
    </submittedName>
</protein>
<keyword evidence="9" id="KW-1185">Reference proteome</keyword>
<dbReference type="InterPro" id="IPR015421">
    <property type="entry name" value="PyrdxlP-dep_Trfase_major"/>
</dbReference>
<dbReference type="PANTHER" id="PTHR11999">
    <property type="entry name" value="GROUP II PYRIDOXAL-5-PHOSPHATE DECARBOXYLASE"/>
    <property type="match status" value="1"/>
</dbReference>
<keyword evidence="8" id="KW-0032">Aminotransferase</keyword>
<comment type="similarity">
    <text evidence="2 7">Belongs to the group II decarboxylase family.</text>
</comment>
<evidence type="ECO:0000256" key="7">
    <source>
        <dbReference type="RuleBase" id="RU000382"/>
    </source>
</evidence>
<evidence type="ECO:0000313" key="8">
    <source>
        <dbReference type="EMBL" id="UWZ84957.1"/>
    </source>
</evidence>
<evidence type="ECO:0000256" key="2">
    <source>
        <dbReference type="ARBA" id="ARBA00009533"/>
    </source>
</evidence>
<dbReference type="GO" id="GO:0019752">
    <property type="term" value="P:carboxylic acid metabolic process"/>
    <property type="evidence" value="ECO:0007669"/>
    <property type="project" value="InterPro"/>
</dbReference>
<dbReference type="RefSeq" id="WP_260794463.1">
    <property type="nucleotide sequence ID" value="NZ_CP093313.1"/>
</dbReference>
<keyword evidence="5 7" id="KW-0456">Lyase</keyword>
<dbReference type="Proteomes" id="UP001059380">
    <property type="component" value="Chromosome"/>
</dbReference>
<dbReference type="AlphaFoldDB" id="A0A9J7BVC0"/>
<dbReference type="GO" id="GO:0016831">
    <property type="term" value="F:carboxy-lyase activity"/>
    <property type="evidence" value="ECO:0007669"/>
    <property type="project" value="UniProtKB-KW"/>
</dbReference>
<dbReference type="SUPFAM" id="SSF53383">
    <property type="entry name" value="PLP-dependent transferases"/>
    <property type="match status" value="1"/>
</dbReference>
<keyword evidence="3" id="KW-0210">Decarboxylase</keyword>
<dbReference type="GO" id="GO:0008483">
    <property type="term" value="F:transaminase activity"/>
    <property type="evidence" value="ECO:0007669"/>
    <property type="project" value="UniProtKB-KW"/>
</dbReference>
<dbReference type="PANTHER" id="PTHR11999:SF70">
    <property type="entry name" value="MIP05841P"/>
    <property type="match status" value="1"/>
</dbReference>
<dbReference type="KEGG" id="orp:MOP44_03215"/>
<evidence type="ECO:0000256" key="6">
    <source>
        <dbReference type="PIRSR" id="PIRSR602129-50"/>
    </source>
</evidence>
<dbReference type="Gene3D" id="3.90.1150.10">
    <property type="entry name" value="Aspartate Aminotransferase, domain 1"/>
    <property type="match status" value="1"/>
</dbReference>
<dbReference type="InterPro" id="IPR015424">
    <property type="entry name" value="PyrdxlP-dep_Trfase"/>
</dbReference>
<dbReference type="EMBL" id="CP093313">
    <property type="protein sequence ID" value="UWZ84957.1"/>
    <property type="molecule type" value="Genomic_DNA"/>
</dbReference>
<evidence type="ECO:0000256" key="3">
    <source>
        <dbReference type="ARBA" id="ARBA00022793"/>
    </source>
</evidence>
<dbReference type="Gene3D" id="3.40.640.10">
    <property type="entry name" value="Type I PLP-dependent aspartate aminotransferase-like (Major domain)"/>
    <property type="match status" value="1"/>
</dbReference>
<evidence type="ECO:0000256" key="5">
    <source>
        <dbReference type="ARBA" id="ARBA00023239"/>
    </source>
</evidence>
<reference evidence="8" key="1">
    <citation type="submission" date="2021-04" db="EMBL/GenBank/DDBJ databases">
        <title>Phylogenetic analysis of Acidobacteriaceae.</title>
        <authorList>
            <person name="Qiu L."/>
            <person name="Zhang Q."/>
        </authorList>
    </citation>
    <scope>NUCLEOTIDE SEQUENCE</scope>
    <source>
        <strain evidence="8">DSM 25168</strain>
    </source>
</reference>
<dbReference type="InterPro" id="IPR010977">
    <property type="entry name" value="Aromatic_deC"/>
</dbReference>
<organism evidence="8 9">
    <name type="scientific">Occallatibacter riparius</name>
    <dbReference type="NCBI Taxonomy" id="1002689"/>
    <lineage>
        <taxon>Bacteria</taxon>
        <taxon>Pseudomonadati</taxon>
        <taxon>Acidobacteriota</taxon>
        <taxon>Terriglobia</taxon>
        <taxon>Terriglobales</taxon>
        <taxon>Acidobacteriaceae</taxon>
        <taxon>Occallatibacter</taxon>
    </lineage>
</organism>
<name>A0A9J7BVC0_9BACT</name>
<dbReference type="Pfam" id="PF00282">
    <property type="entry name" value="Pyridoxal_deC"/>
    <property type="match status" value="1"/>
</dbReference>
<sequence length="466" mass="50119">MRSLILPAGAFRALAHHISDFTADYLEKLPNLPSYPPGVSGQQTQALFTGDLPLEGIGAAAFADLERVFNYARPSSPRFFGYVFGSGEPISALGDFAAGVLNQNATAWRSAPAGVTIERTVVRWLAEAIGCAGFSGSLTLGGSSANLMALCMAREAKAPANQSGVRGGVIYCSAEAHMSIAKAAALLGLGHDSVRKIAVDEAFRMRTKDLRAAIERDLREGKQPIAIVGSAGTTATGSIDPLDEVADLCAEFGLWMHVDGAYGALAALAIPDAFRGMNRADSLSLDPHKWLYQPAGVGCLLYRNPADAQRAFSHTGDYARSLTNDPIEGFAIFEESMELSRPFRALKLWMSLRYFGLRAFQHSIAEDLELAQVLARAIDAEPHLERLAPVALSAVCFRFKDSNGDLDVLNQAILQRVTQRGRVYLSNAVIHSQFVLRACIVNHRTTEDDVREIVAEVLAAAGEVQA</sequence>
<dbReference type="PRINTS" id="PR00800">
    <property type="entry name" value="YHDCRBOXLASE"/>
</dbReference>
<keyword evidence="4 6" id="KW-0663">Pyridoxal phosphate</keyword>
<gene>
    <name evidence="8" type="ORF">MOP44_03215</name>
</gene>
<dbReference type="InterPro" id="IPR015422">
    <property type="entry name" value="PyrdxlP-dep_Trfase_small"/>
</dbReference>
<feature type="modified residue" description="N6-(pyridoxal phosphate)lysine" evidence="6">
    <location>
        <position position="289"/>
    </location>
</feature>